<comment type="caution">
    <text evidence="5">The sequence shown here is derived from an EMBL/GenBank/DDBJ whole genome shotgun (WGS) entry which is preliminary data.</text>
</comment>
<protein>
    <submittedName>
        <fullName evidence="5">MarR family winged helix-turn-helix transcriptional regulator</fullName>
    </submittedName>
</protein>
<name>A0AB35U641_9FIRM</name>
<keyword evidence="3" id="KW-0804">Transcription</keyword>
<dbReference type="PANTHER" id="PTHR33164:SF43">
    <property type="entry name" value="HTH-TYPE TRANSCRIPTIONAL REPRESSOR YETL"/>
    <property type="match status" value="1"/>
</dbReference>
<evidence type="ECO:0000259" key="4">
    <source>
        <dbReference type="PROSITE" id="PS50995"/>
    </source>
</evidence>
<gene>
    <name evidence="5" type="ORF">MOZ60_11380</name>
</gene>
<dbReference type="InterPro" id="IPR036388">
    <property type="entry name" value="WH-like_DNA-bd_sf"/>
</dbReference>
<organism evidence="5 6">
    <name type="scientific">Grylomicrobium aquisgranensis</name>
    <dbReference type="NCBI Taxonomy" id="2926318"/>
    <lineage>
        <taxon>Bacteria</taxon>
        <taxon>Bacillati</taxon>
        <taxon>Bacillota</taxon>
        <taxon>Erysipelotrichia</taxon>
        <taxon>Erysipelotrichales</taxon>
        <taxon>Erysipelotrichaceae</taxon>
        <taxon>Grylomicrobium</taxon>
    </lineage>
</organism>
<dbReference type="InterPro" id="IPR036390">
    <property type="entry name" value="WH_DNA-bd_sf"/>
</dbReference>
<sequence length="164" mass="19272">MKEEKERGVHPCIDEQAHRLIHEIRMYADILNDRRGQRPAQNRVLFLLHRYGAITQKQLQQHMQIQQGSLSELLGKMEASGLITRSRDSKDKRQVILQLSEKGIAVEHANHDQVMAENNEMFSVLSKQEQKELERMLNALIIDWKEKHPDAFPEDHWQTLFSKI</sequence>
<dbReference type="PRINTS" id="PR00598">
    <property type="entry name" value="HTHMARR"/>
</dbReference>
<dbReference type="EMBL" id="JALBUR010000067">
    <property type="protein sequence ID" value="MDX8420678.1"/>
    <property type="molecule type" value="Genomic_DNA"/>
</dbReference>
<evidence type="ECO:0000256" key="3">
    <source>
        <dbReference type="ARBA" id="ARBA00023163"/>
    </source>
</evidence>
<evidence type="ECO:0000313" key="6">
    <source>
        <dbReference type="Proteomes" id="UP001286174"/>
    </source>
</evidence>
<dbReference type="Gene3D" id="1.10.10.10">
    <property type="entry name" value="Winged helix-like DNA-binding domain superfamily/Winged helix DNA-binding domain"/>
    <property type="match status" value="1"/>
</dbReference>
<dbReference type="PROSITE" id="PS01117">
    <property type="entry name" value="HTH_MARR_1"/>
    <property type="match status" value="1"/>
</dbReference>
<proteinExistence type="predicted"/>
<keyword evidence="6" id="KW-1185">Reference proteome</keyword>
<evidence type="ECO:0000256" key="1">
    <source>
        <dbReference type="ARBA" id="ARBA00023015"/>
    </source>
</evidence>
<reference evidence="5 6" key="1">
    <citation type="submission" date="2022-03" db="EMBL/GenBank/DDBJ databases">
        <title>Novel taxa within the pig intestine.</title>
        <authorList>
            <person name="Wylensek D."/>
            <person name="Bishof K."/>
            <person name="Afrizal A."/>
            <person name="Clavel T."/>
        </authorList>
    </citation>
    <scope>NUCLEOTIDE SEQUENCE [LARGE SCALE GENOMIC DNA]</scope>
    <source>
        <strain evidence="5 6">CLA-KB-P133</strain>
    </source>
</reference>
<evidence type="ECO:0000256" key="2">
    <source>
        <dbReference type="ARBA" id="ARBA00023125"/>
    </source>
</evidence>
<dbReference type="SMART" id="SM00347">
    <property type="entry name" value="HTH_MARR"/>
    <property type="match status" value="1"/>
</dbReference>
<keyword evidence="1" id="KW-0805">Transcription regulation</keyword>
<dbReference type="GO" id="GO:0003677">
    <property type="term" value="F:DNA binding"/>
    <property type="evidence" value="ECO:0007669"/>
    <property type="project" value="UniProtKB-KW"/>
</dbReference>
<accession>A0AB35U641</accession>
<dbReference type="Proteomes" id="UP001286174">
    <property type="component" value="Unassembled WGS sequence"/>
</dbReference>
<dbReference type="InterPro" id="IPR023187">
    <property type="entry name" value="Tscrpt_reg_MarR-type_CS"/>
</dbReference>
<dbReference type="Pfam" id="PF01047">
    <property type="entry name" value="MarR"/>
    <property type="match status" value="1"/>
</dbReference>
<dbReference type="AlphaFoldDB" id="A0AB35U641"/>
<evidence type="ECO:0000313" key="5">
    <source>
        <dbReference type="EMBL" id="MDX8420678.1"/>
    </source>
</evidence>
<dbReference type="PANTHER" id="PTHR33164">
    <property type="entry name" value="TRANSCRIPTIONAL REGULATOR, MARR FAMILY"/>
    <property type="match status" value="1"/>
</dbReference>
<keyword evidence="2" id="KW-0238">DNA-binding</keyword>
<dbReference type="GO" id="GO:0006950">
    <property type="term" value="P:response to stress"/>
    <property type="evidence" value="ECO:0007669"/>
    <property type="project" value="TreeGrafter"/>
</dbReference>
<dbReference type="SUPFAM" id="SSF46785">
    <property type="entry name" value="Winged helix' DNA-binding domain"/>
    <property type="match status" value="1"/>
</dbReference>
<dbReference type="RefSeq" id="WP_370596771.1">
    <property type="nucleotide sequence ID" value="NZ_JALBUR010000067.1"/>
</dbReference>
<dbReference type="InterPro" id="IPR039422">
    <property type="entry name" value="MarR/SlyA-like"/>
</dbReference>
<dbReference type="GO" id="GO:0003700">
    <property type="term" value="F:DNA-binding transcription factor activity"/>
    <property type="evidence" value="ECO:0007669"/>
    <property type="project" value="InterPro"/>
</dbReference>
<dbReference type="InterPro" id="IPR000835">
    <property type="entry name" value="HTH_MarR-typ"/>
</dbReference>
<dbReference type="PROSITE" id="PS50995">
    <property type="entry name" value="HTH_MARR_2"/>
    <property type="match status" value="1"/>
</dbReference>
<feature type="domain" description="HTH marR-type" evidence="4">
    <location>
        <begin position="1"/>
        <end position="142"/>
    </location>
</feature>